<dbReference type="RefSeq" id="WP_012406723.1">
    <property type="nucleotide sequence ID" value="NC_010627.1"/>
</dbReference>
<reference evidence="2" key="1">
    <citation type="journal article" date="2014" name="Stand. Genomic Sci.">
        <title>Complete genome sequence of Burkholderia phymatum STM815(T), a broad host range and efficient nitrogen-fixing symbiont of Mimosa species.</title>
        <authorList>
            <person name="Moulin L."/>
            <person name="Klonowska A."/>
            <person name="Caroline B."/>
            <person name="Booth K."/>
            <person name="Vriezen J.A."/>
            <person name="Melkonian R."/>
            <person name="James E.K."/>
            <person name="Young J.P."/>
            <person name="Bena G."/>
            <person name="Hauser L."/>
            <person name="Land M."/>
            <person name="Kyrpides N."/>
            <person name="Bruce D."/>
            <person name="Chain P."/>
            <person name="Copeland A."/>
            <person name="Pitluck S."/>
            <person name="Woyke T."/>
            <person name="Lizotte-Waniewski M."/>
            <person name="Bristow J."/>
            <person name="Riley M."/>
        </authorList>
    </citation>
    <scope>NUCLEOTIDE SEQUENCE [LARGE SCALE GENOMIC DNA]</scope>
    <source>
        <strain evidence="2">DSM 17167 / CIP 108236 / LMG 21445 / STM815</strain>
        <plasmid evidence="2">Plasmid pBPHY02</plasmid>
    </source>
</reference>
<dbReference type="Gene3D" id="3.30.420.240">
    <property type="match status" value="1"/>
</dbReference>
<keyword evidence="2" id="KW-1185">Reference proteome</keyword>
<dbReference type="KEGG" id="bph:Bphy_7681"/>
<name>B2JY73_PARP8</name>
<dbReference type="AlphaFoldDB" id="B2JY73"/>
<dbReference type="Proteomes" id="UP000001192">
    <property type="component" value="Plasmid pBPHY02"/>
</dbReference>
<evidence type="ECO:0000313" key="2">
    <source>
        <dbReference type="Proteomes" id="UP000001192"/>
    </source>
</evidence>
<sequence length="122" mass="13279">MLAAKCRWAHLPQKLGYRSHITTRHNFKRWQQDGTMDAVLAALGQHGHVLKPATPQKAIGVDVARGGKDKTVVTPQYDNYFAEQVCESGKATPDGKAVATLMPNVRRADSTVRNRQVAGASG</sequence>
<organism evidence="1 2">
    <name type="scientific">Paraburkholderia phymatum (strain DSM 17167 / CIP 108236 / LMG 21445 / STM815)</name>
    <name type="common">Burkholderia phymatum</name>
    <dbReference type="NCBI Taxonomy" id="391038"/>
    <lineage>
        <taxon>Bacteria</taxon>
        <taxon>Pseudomonadati</taxon>
        <taxon>Pseudomonadota</taxon>
        <taxon>Betaproteobacteria</taxon>
        <taxon>Burkholderiales</taxon>
        <taxon>Burkholderiaceae</taxon>
        <taxon>Paraburkholderia</taxon>
    </lineage>
</organism>
<evidence type="ECO:0008006" key="3">
    <source>
        <dbReference type="Google" id="ProtNLM"/>
    </source>
</evidence>
<accession>B2JY73</accession>
<dbReference type="OrthoDB" id="9775154at2"/>
<proteinExistence type="predicted"/>
<evidence type="ECO:0000313" key="1">
    <source>
        <dbReference type="EMBL" id="ACC76581.1"/>
    </source>
</evidence>
<dbReference type="HOGENOM" id="CLU_2022391_0_0_4"/>
<protein>
    <recommendedName>
        <fullName evidence="3">Transposase</fullName>
    </recommendedName>
</protein>
<dbReference type="EMBL" id="CP001046">
    <property type="protein sequence ID" value="ACC76581.1"/>
    <property type="molecule type" value="Genomic_DNA"/>
</dbReference>
<keyword evidence="1" id="KW-0614">Plasmid</keyword>
<geneLocation type="plasmid" evidence="1 2">
    <name>pBPHY02</name>
</geneLocation>
<gene>
    <name evidence="1" type="ordered locus">Bphy_7681</name>
</gene>